<evidence type="ECO:0000256" key="1">
    <source>
        <dbReference type="ARBA" id="ARBA00007119"/>
    </source>
</evidence>
<organism evidence="7 8">
    <name type="scientific">Myriangium duriaei CBS 260.36</name>
    <dbReference type="NCBI Taxonomy" id="1168546"/>
    <lineage>
        <taxon>Eukaryota</taxon>
        <taxon>Fungi</taxon>
        <taxon>Dikarya</taxon>
        <taxon>Ascomycota</taxon>
        <taxon>Pezizomycotina</taxon>
        <taxon>Dothideomycetes</taxon>
        <taxon>Dothideomycetidae</taxon>
        <taxon>Myriangiales</taxon>
        <taxon>Myriangiaceae</taxon>
        <taxon>Myriangium</taxon>
    </lineage>
</organism>
<dbReference type="GO" id="GO:0033754">
    <property type="term" value="F:indoleamine 2,3-dioxygenase activity"/>
    <property type="evidence" value="ECO:0007669"/>
    <property type="project" value="UniProtKB-EC"/>
</dbReference>
<keyword evidence="2 4" id="KW-0479">Metal-binding</keyword>
<evidence type="ECO:0000256" key="4">
    <source>
        <dbReference type="PIRSR" id="PIRSR600898-1"/>
    </source>
</evidence>
<dbReference type="SUPFAM" id="SSF140959">
    <property type="entry name" value="Indolic compounds 2,3-dioxygenase-like"/>
    <property type="match status" value="1"/>
</dbReference>
<comment type="function">
    <text evidence="5">Produces N-formyl-kynurenine through the oxidation of tryptophan.</text>
</comment>
<sequence length="490" mass="54775">MLPSIPRLEDYDVSSTNGFLPAEPPLEILPDPYYRPWENIIRNLQPLILTKRLRGLVDNLPVLSTDFLRTDQEWRRAYMILGFMSHAYIWGGDIPSERVPPAISVPFTDTCRRLELPLVATYAGVCLWNWRPLFPEEPVDNLENLSTLATFTGSLDESWFYLVSVAIESRGAPIIPLMLHAIEAARFGRIDIVTECLRSFAERLDELGALLNRMYDNCDPHVFYHRIRPFLAGSKNMHEAGLPNGVLFDTGSPDDQYVKHAGGSNAQSSLIQFFDIALGVEHRPQGPHTKPATSNPHSTISADTAPPQNFIHEMRTYMPGPHARFLEHMTSIANIRQFVREHQHNRALAIAYDACLAMLRAFRDKHIQMVSRYIIVKSRESRSQSRSMSREKPARVNLATVSNKQGNTKGSATRGTGGTALIPFLKQARDETGEPAIDAWARRLLNNGPGYASDGVRLNTIGEHASGETVIVGLAGTWSVDDSDGGICHW</sequence>
<dbReference type="GO" id="GO:0005737">
    <property type="term" value="C:cytoplasm"/>
    <property type="evidence" value="ECO:0007669"/>
    <property type="project" value="TreeGrafter"/>
</dbReference>
<dbReference type="AlphaFoldDB" id="A0A9P4J4T6"/>
<dbReference type="InterPro" id="IPR037217">
    <property type="entry name" value="Trp/Indoleamine_2_3_dOase-like"/>
</dbReference>
<dbReference type="Gene3D" id="1.20.58.480">
    <property type="match status" value="1"/>
</dbReference>
<feature type="compositionally biased region" description="Polar residues" evidence="6">
    <location>
        <begin position="291"/>
        <end position="302"/>
    </location>
</feature>
<dbReference type="PANTHER" id="PTHR28657:SF5">
    <property type="entry name" value="INDOLEAMINE 2,3-DIOXYGENASE"/>
    <property type="match status" value="1"/>
</dbReference>
<proteinExistence type="inferred from homology"/>
<dbReference type="GO" id="GO:0046872">
    <property type="term" value="F:metal ion binding"/>
    <property type="evidence" value="ECO:0007669"/>
    <property type="project" value="UniProtKB-UniRule"/>
</dbReference>
<evidence type="ECO:0000313" key="8">
    <source>
        <dbReference type="Proteomes" id="UP000799439"/>
    </source>
</evidence>
<evidence type="ECO:0000256" key="3">
    <source>
        <dbReference type="ARBA" id="ARBA00023004"/>
    </source>
</evidence>
<reference evidence="7" key="1">
    <citation type="journal article" date="2020" name="Stud. Mycol.">
        <title>101 Dothideomycetes genomes: a test case for predicting lifestyles and emergence of pathogens.</title>
        <authorList>
            <person name="Haridas S."/>
            <person name="Albert R."/>
            <person name="Binder M."/>
            <person name="Bloem J."/>
            <person name="Labutti K."/>
            <person name="Salamov A."/>
            <person name="Andreopoulos B."/>
            <person name="Baker S."/>
            <person name="Barry K."/>
            <person name="Bills G."/>
            <person name="Bluhm B."/>
            <person name="Cannon C."/>
            <person name="Castanera R."/>
            <person name="Culley D."/>
            <person name="Daum C."/>
            <person name="Ezra D."/>
            <person name="Gonzalez J."/>
            <person name="Henrissat B."/>
            <person name="Kuo A."/>
            <person name="Liang C."/>
            <person name="Lipzen A."/>
            <person name="Lutzoni F."/>
            <person name="Magnuson J."/>
            <person name="Mondo S."/>
            <person name="Nolan M."/>
            <person name="Ohm R."/>
            <person name="Pangilinan J."/>
            <person name="Park H.-J."/>
            <person name="Ramirez L."/>
            <person name="Alfaro M."/>
            <person name="Sun H."/>
            <person name="Tritt A."/>
            <person name="Yoshinaga Y."/>
            <person name="Zwiers L.-H."/>
            <person name="Turgeon B."/>
            <person name="Goodwin S."/>
            <person name="Spatafora J."/>
            <person name="Crous P."/>
            <person name="Grigoriev I."/>
        </authorList>
    </citation>
    <scope>NUCLEOTIDE SEQUENCE</scope>
    <source>
        <strain evidence="7">CBS 260.36</strain>
    </source>
</reference>
<accession>A0A9P4J4T6</accession>
<comment type="catalytic activity">
    <reaction evidence="5">
        <text>L-tryptophan + O2 = N-formyl-L-kynurenine</text>
        <dbReference type="Rhea" id="RHEA:24536"/>
        <dbReference type="ChEBI" id="CHEBI:15379"/>
        <dbReference type="ChEBI" id="CHEBI:57912"/>
        <dbReference type="ChEBI" id="CHEBI:58629"/>
    </reaction>
</comment>
<dbReference type="InterPro" id="IPR000898">
    <property type="entry name" value="Indolamine_dOase"/>
</dbReference>
<dbReference type="FunFam" id="1.20.58.480:FF:000004">
    <property type="entry name" value="Indoleamine 2,3-dioxygenase subfamily"/>
    <property type="match status" value="1"/>
</dbReference>
<dbReference type="GO" id="GO:0034354">
    <property type="term" value="P:'de novo' NAD+ biosynthetic process from L-tryptophan"/>
    <property type="evidence" value="ECO:0007669"/>
    <property type="project" value="TreeGrafter"/>
</dbReference>
<comment type="caution">
    <text evidence="7">The sequence shown here is derived from an EMBL/GenBank/DDBJ whole genome shotgun (WGS) entry which is preliminary data.</text>
</comment>
<keyword evidence="5" id="KW-0223">Dioxygenase</keyword>
<dbReference type="PANTHER" id="PTHR28657">
    <property type="entry name" value="INDOLEAMINE 2,3-DIOXYGENASE"/>
    <property type="match status" value="1"/>
</dbReference>
<dbReference type="EC" id="1.13.11.52" evidence="5"/>
<keyword evidence="5" id="KW-0560">Oxidoreductase</keyword>
<dbReference type="GO" id="GO:0020037">
    <property type="term" value="F:heme binding"/>
    <property type="evidence" value="ECO:0007669"/>
    <property type="project" value="UniProtKB-UniRule"/>
</dbReference>
<dbReference type="OrthoDB" id="540174at2759"/>
<comment type="similarity">
    <text evidence="1 5">Belongs to the indoleamine 2,3-dioxygenase family.</text>
</comment>
<keyword evidence="8" id="KW-1185">Reference proteome</keyword>
<evidence type="ECO:0000256" key="6">
    <source>
        <dbReference type="SAM" id="MobiDB-lite"/>
    </source>
</evidence>
<feature type="region of interest" description="Disordered" evidence="6">
    <location>
        <begin position="284"/>
        <end position="305"/>
    </location>
</feature>
<dbReference type="Proteomes" id="UP000799439">
    <property type="component" value="Unassembled WGS sequence"/>
</dbReference>
<feature type="binding site" description="proximal binding residue" evidence="4">
    <location>
        <position position="366"/>
    </location>
    <ligand>
        <name>heme b</name>
        <dbReference type="ChEBI" id="CHEBI:60344"/>
    </ligand>
    <ligandPart>
        <name>Fe</name>
        <dbReference type="ChEBI" id="CHEBI:18248"/>
    </ligandPart>
</feature>
<keyword evidence="3 4" id="KW-0408">Iron</keyword>
<dbReference type="PROSITE" id="PS00876">
    <property type="entry name" value="IDO_1"/>
    <property type="match status" value="1"/>
</dbReference>
<evidence type="ECO:0000256" key="2">
    <source>
        <dbReference type="ARBA" id="ARBA00022723"/>
    </source>
</evidence>
<dbReference type="EMBL" id="ML996083">
    <property type="protein sequence ID" value="KAF2154824.1"/>
    <property type="molecule type" value="Genomic_DNA"/>
</dbReference>
<dbReference type="GO" id="GO:0019441">
    <property type="term" value="P:L-tryptophan catabolic process to kynurenine"/>
    <property type="evidence" value="ECO:0007669"/>
    <property type="project" value="UniProtKB-UniRule"/>
</dbReference>
<protein>
    <recommendedName>
        <fullName evidence="5">Indoleamine 2,3-dioxygenase</fullName>
        <ecNumber evidence="5">1.13.11.52</ecNumber>
    </recommendedName>
</protein>
<keyword evidence="4 5" id="KW-0349">Heme</keyword>
<evidence type="ECO:0000313" key="7">
    <source>
        <dbReference type="EMBL" id="KAF2154824.1"/>
    </source>
</evidence>
<gene>
    <name evidence="7" type="ORF">K461DRAFT_266185</name>
</gene>
<name>A0A9P4J4T6_9PEZI</name>
<dbReference type="Pfam" id="PF01231">
    <property type="entry name" value="IDO"/>
    <property type="match status" value="1"/>
</dbReference>
<evidence type="ECO:0000256" key="5">
    <source>
        <dbReference type="RuleBase" id="RU369119"/>
    </source>
</evidence>